<feature type="chain" id="PRO_5041362438" evidence="1">
    <location>
        <begin position="26"/>
        <end position="338"/>
    </location>
</feature>
<organism evidence="2 3">
    <name type="scientific">Cladophialophora chaetospira</name>
    <dbReference type="NCBI Taxonomy" id="386627"/>
    <lineage>
        <taxon>Eukaryota</taxon>
        <taxon>Fungi</taxon>
        <taxon>Dikarya</taxon>
        <taxon>Ascomycota</taxon>
        <taxon>Pezizomycotina</taxon>
        <taxon>Eurotiomycetes</taxon>
        <taxon>Chaetothyriomycetidae</taxon>
        <taxon>Chaetothyriales</taxon>
        <taxon>Herpotrichiellaceae</taxon>
        <taxon>Cladophialophora</taxon>
    </lineage>
</organism>
<keyword evidence="3" id="KW-1185">Reference proteome</keyword>
<dbReference type="EMBL" id="JAPDRK010000020">
    <property type="protein sequence ID" value="KAJ9604128.1"/>
    <property type="molecule type" value="Genomic_DNA"/>
</dbReference>
<accession>A0AA38WZR9</accession>
<feature type="signal peptide" evidence="1">
    <location>
        <begin position="1"/>
        <end position="25"/>
    </location>
</feature>
<keyword evidence="1" id="KW-0732">Signal</keyword>
<dbReference type="AlphaFoldDB" id="A0AA38WZR9"/>
<dbReference type="InterPro" id="IPR024079">
    <property type="entry name" value="MetalloPept_cat_dom_sf"/>
</dbReference>
<comment type="caution">
    <text evidence="2">The sequence shown here is derived from an EMBL/GenBank/DDBJ whole genome shotgun (WGS) entry which is preliminary data.</text>
</comment>
<dbReference type="Gene3D" id="3.40.390.10">
    <property type="entry name" value="Collagenase (Catalytic Domain)"/>
    <property type="match status" value="1"/>
</dbReference>
<dbReference type="Proteomes" id="UP001172673">
    <property type="component" value="Unassembled WGS sequence"/>
</dbReference>
<name>A0AA38WZR9_9EURO</name>
<evidence type="ECO:0000313" key="3">
    <source>
        <dbReference type="Proteomes" id="UP001172673"/>
    </source>
</evidence>
<protein>
    <submittedName>
        <fullName evidence="2">Uncharacterized protein</fullName>
    </submittedName>
</protein>
<gene>
    <name evidence="2" type="ORF">H2200_011651</name>
</gene>
<proteinExistence type="predicted"/>
<dbReference type="GO" id="GO:0008237">
    <property type="term" value="F:metallopeptidase activity"/>
    <property type="evidence" value="ECO:0007669"/>
    <property type="project" value="InterPro"/>
</dbReference>
<reference evidence="2" key="1">
    <citation type="submission" date="2022-10" db="EMBL/GenBank/DDBJ databases">
        <title>Culturing micro-colonial fungi from biological soil crusts in the Mojave desert and describing Neophaeococcomyces mojavensis, and introducing the new genera and species Taxawa tesnikishii.</title>
        <authorList>
            <person name="Kurbessoian T."/>
            <person name="Stajich J.E."/>
        </authorList>
    </citation>
    <scope>NUCLEOTIDE SEQUENCE</scope>
    <source>
        <strain evidence="2">TK_41</strain>
    </source>
</reference>
<evidence type="ECO:0000313" key="2">
    <source>
        <dbReference type="EMBL" id="KAJ9604128.1"/>
    </source>
</evidence>
<sequence>MASSNRIKWFLSLLILLVALQRCEADGDDDIPTFKFPTNTQQQAKDEMSLALKEAMTLARFLAITSVPCDEGFLRYFQPQDYLFVQRVFRTIANIPFDKQFDQSNIADLLASWDKDAKLNPKFTDLSISLGDHPDVREQDRGRNCEDGELGAQTTYLPPVYGNRALMAICSPSFEFYYSLKDIEDPPDWALTAKGGAPEAGFSCNGLLGRDTSYMLSPGSVILHELMHWPYLLQDIPDYARFAQPTTGGYSKILDFAGPNPPDGYGPFNSARIQSLPVNAVTGKSQAIRNADSYVWYAMNKYWSWKCNRSFGASTSPDDNTLRNFAFSDDTNEEGSGS</sequence>
<evidence type="ECO:0000256" key="1">
    <source>
        <dbReference type="SAM" id="SignalP"/>
    </source>
</evidence>